<feature type="transmembrane region" description="Helical" evidence="1">
    <location>
        <begin position="12"/>
        <end position="32"/>
    </location>
</feature>
<protein>
    <submittedName>
        <fullName evidence="2">Uncharacterized protein</fullName>
    </submittedName>
</protein>
<feature type="transmembrane region" description="Helical" evidence="1">
    <location>
        <begin position="103"/>
        <end position="122"/>
    </location>
</feature>
<keyword evidence="1" id="KW-1133">Transmembrane helix</keyword>
<feature type="transmembrane region" description="Helical" evidence="1">
    <location>
        <begin position="128"/>
        <end position="148"/>
    </location>
</feature>
<dbReference type="OrthoDB" id="894278at2"/>
<reference evidence="3" key="1">
    <citation type="submission" date="2017-01" db="EMBL/GenBank/DDBJ databases">
        <authorList>
            <person name="Varghese N."/>
            <person name="Submissions S."/>
        </authorList>
    </citation>
    <scope>NUCLEOTIDE SEQUENCE [LARGE SCALE GENOMIC DNA]</scope>
    <source>
        <strain evidence="3">DM9</strain>
    </source>
</reference>
<evidence type="ECO:0000256" key="1">
    <source>
        <dbReference type="SAM" id="Phobius"/>
    </source>
</evidence>
<name>A0A1N6YAZ4_9BACT</name>
<evidence type="ECO:0000313" key="2">
    <source>
        <dbReference type="EMBL" id="SIR11744.1"/>
    </source>
</evidence>
<dbReference type="EMBL" id="FTNM01000003">
    <property type="protein sequence ID" value="SIR11744.1"/>
    <property type="molecule type" value="Genomic_DNA"/>
</dbReference>
<proteinExistence type="predicted"/>
<dbReference type="STRING" id="1077936.SAMN05421545_2388"/>
<dbReference type="AlphaFoldDB" id="A0A1N6YAZ4"/>
<keyword evidence="3" id="KW-1185">Reference proteome</keyword>
<sequence length="155" mass="17719">MKTQFLFPNRFKIIGWILLIPSTLLGLLIVLLDNPVFDLDATVFAIYDGGLFDPAKAFVLIENNIVDELVAIVAIIGGVLAAFSEEKDEDEYIAKIRLESLLWATYINYGFLLFSVLFVYGLGFYQVMLFNMFTVLFIFLIRFNYVLYKTSRSIA</sequence>
<evidence type="ECO:0000313" key="3">
    <source>
        <dbReference type="Proteomes" id="UP000185924"/>
    </source>
</evidence>
<feature type="transmembrane region" description="Helical" evidence="1">
    <location>
        <begin position="65"/>
        <end position="83"/>
    </location>
</feature>
<gene>
    <name evidence="2" type="ORF">SAMN05421545_2388</name>
</gene>
<keyword evidence="1" id="KW-0472">Membrane</keyword>
<organism evidence="2 3">
    <name type="scientific">Pontibacter lucknowensis</name>
    <dbReference type="NCBI Taxonomy" id="1077936"/>
    <lineage>
        <taxon>Bacteria</taxon>
        <taxon>Pseudomonadati</taxon>
        <taxon>Bacteroidota</taxon>
        <taxon>Cytophagia</taxon>
        <taxon>Cytophagales</taxon>
        <taxon>Hymenobacteraceae</taxon>
        <taxon>Pontibacter</taxon>
    </lineage>
</organism>
<dbReference type="Proteomes" id="UP000185924">
    <property type="component" value="Unassembled WGS sequence"/>
</dbReference>
<accession>A0A1N6YAZ4</accession>
<keyword evidence="1" id="KW-0812">Transmembrane</keyword>